<keyword evidence="4" id="KW-1185">Reference proteome</keyword>
<dbReference type="EMBL" id="BMGB01000001">
    <property type="protein sequence ID" value="GGB01881.1"/>
    <property type="molecule type" value="Genomic_DNA"/>
</dbReference>
<accession>A0A916SJ93</accession>
<evidence type="ECO:0000313" key="4">
    <source>
        <dbReference type="Proteomes" id="UP000606922"/>
    </source>
</evidence>
<evidence type="ECO:0000256" key="2">
    <source>
        <dbReference type="SAM" id="SignalP"/>
    </source>
</evidence>
<evidence type="ECO:0000256" key="1">
    <source>
        <dbReference type="SAM" id="MobiDB-lite"/>
    </source>
</evidence>
<reference evidence="3" key="2">
    <citation type="submission" date="2020-09" db="EMBL/GenBank/DDBJ databases">
        <authorList>
            <person name="Sun Q."/>
            <person name="Zhou Y."/>
        </authorList>
    </citation>
    <scope>NUCLEOTIDE SEQUENCE</scope>
    <source>
        <strain evidence="3">CGMCC 1.12813</strain>
    </source>
</reference>
<organism evidence="3 4">
    <name type="scientific">Conyzicola nivalis</name>
    <dbReference type="NCBI Taxonomy" id="1477021"/>
    <lineage>
        <taxon>Bacteria</taxon>
        <taxon>Bacillati</taxon>
        <taxon>Actinomycetota</taxon>
        <taxon>Actinomycetes</taxon>
        <taxon>Micrococcales</taxon>
        <taxon>Microbacteriaceae</taxon>
        <taxon>Conyzicola</taxon>
    </lineage>
</organism>
<dbReference type="Pfam" id="PF01469">
    <property type="entry name" value="Pentapeptide_2"/>
    <property type="match status" value="1"/>
</dbReference>
<feature type="region of interest" description="Disordered" evidence="1">
    <location>
        <begin position="106"/>
        <end position="127"/>
    </location>
</feature>
<proteinExistence type="predicted"/>
<gene>
    <name evidence="3" type="ORF">GCM10010979_15620</name>
</gene>
<evidence type="ECO:0000313" key="3">
    <source>
        <dbReference type="EMBL" id="GGB01881.1"/>
    </source>
</evidence>
<dbReference type="Proteomes" id="UP000606922">
    <property type="component" value="Unassembled WGS sequence"/>
</dbReference>
<dbReference type="InterPro" id="IPR002989">
    <property type="entry name" value="Mycobac_pentapep"/>
</dbReference>
<feature type="signal peptide" evidence="2">
    <location>
        <begin position="1"/>
        <end position="49"/>
    </location>
</feature>
<feature type="chain" id="PRO_5036745950" evidence="2">
    <location>
        <begin position="50"/>
        <end position="363"/>
    </location>
</feature>
<sequence length="363" mass="35256">MKSLPTDGFPARAHQAYPTGARSKRVLVLAAIAALTITASTLTASPAHAVGVGAGSANAGSANAGSANAGSANAGSANAGSTNAGSVDAAGVEQILRGAGAVADVAPPSRSKLAAPDASSTAQAPAVTSGARVSLKTGLTVPTGTNSLSITPVTDAGSAKALSPSGLAVYANTADSAFALSAASTGGNAGYVVINAPTAPTAYRFAFTVDGKPAVLRPVEGGGIDVLSASGAVVNSVVPAWAKDATGAAVPTSYSVAGNILTQNVSHAGAAYPVIADPRVRCDRLWCTLELTRGETAALAANVLPVGGACAILGGGAPVCAAVLAGAWAQASLALGSGQCIGFRVWKANFVSYAHLAYIRCYA</sequence>
<feature type="region of interest" description="Disordered" evidence="1">
    <location>
        <begin position="56"/>
        <end position="83"/>
    </location>
</feature>
<protein>
    <submittedName>
        <fullName evidence="3">Uncharacterized protein</fullName>
    </submittedName>
</protein>
<keyword evidence="2" id="KW-0732">Signal</keyword>
<dbReference type="AlphaFoldDB" id="A0A916SJ93"/>
<name>A0A916SJ93_9MICO</name>
<reference evidence="3" key="1">
    <citation type="journal article" date="2014" name="Int. J. Syst. Evol. Microbiol.">
        <title>Complete genome sequence of Corynebacterium casei LMG S-19264T (=DSM 44701T), isolated from a smear-ripened cheese.</title>
        <authorList>
            <consortium name="US DOE Joint Genome Institute (JGI-PGF)"/>
            <person name="Walter F."/>
            <person name="Albersmeier A."/>
            <person name="Kalinowski J."/>
            <person name="Ruckert C."/>
        </authorList>
    </citation>
    <scope>NUCLEOTIDE SEQUENCE</scope>
    <source>
        <strain evidence="3">CGMCC 1.12813</strain>
    </source>
</reference>
<comment type="caution">
    <text evidence="3">The sequence shown here is derived from an EMBL/GenBank/DDBJ whole genome shotgun (WGS) entry which is preliminary data.</text>
</comment>